<feature type="domain" description="Potassium channel" evidence="2">
    <location>
        <begin position="195"/>
        <end position="277"/>
    </location>
</feature>
<sequence>MPDKWKQKIEEDAKRKVRLYNLIMLIFSLFGTAICIILLETNDQCDSIPSYICKSIVSVTTFCAIIFNYLEARHHRILKDAENNFVRGSDYYNKSRKRNFSLVFTSFILLIHPFPGVCMEIEIEEDVAKIQYRLDQLLMLLTLLRLGYIFRTVILYSKWDKAKGKQELEEKNITKSYYFIYKEMIEKNPFKAQMVILLISSAVCMIFLRFAEKPYEEHSGFDWSLWNTFYCVIITMTTVGYGDFYPSTFWGRVIGSIICVSGPLILTLFATTFLDLMKMTPQQEKAYNQTKRELILRNSKKSAKWKGTYEHESAEVIKSYLEESKRESHQLSSLRAQICANINISREPSEKEEDYFKIRREELRDLAQPKVDEILKHLALIESFKLSE</sequence>
<feature type="transmembrane region" description="Helical" evidence="1">
    <location>
        <begin position="253"/>
        <end position="274"/>
    </location>
</feature>
<dbReference type="AlphaFoldDB" id="A0AAD1UFY3"/>
<keyword evidence="4" id="KW-1185">Reference proteome</keyword>
<dbReference type="Gene3D" id="1.10.287.70">
    <property type="match status" value="1"/>
</dbReference>
<dbReference type="Pfam" id="PF07885">
    <property type="entry name" value="Ion_trans_2"/>
    <property type="match status" value="1"/>
</dbReference>
<organism evidence="3 4">
    <name type="scientific">Euplotes crassus</name>
    <dbReference type="NCBI Taxonomy" id="5936"/>
    <lineage>
        <taxon>Eukaryota</taxon>
        <taxon>Sar</taxon>
        <taxon>Alveolata</taxon>
        <taxon>Ciliophora</taxon>
        <taxon>Intramacronucleata</taxon>
        <taxon>Spirotrichea</taxon>
        <taxon>Hypotrichia</taxon>
        <taxon>Euplotida</taxon>
        <taxon>Euplotidae</taxon>
        <taxon>Moneuplotes</taxon>
    </lineage>
</organism>
<dbReference type="EMBL" id="CAMPGE010008317">
    <property type="protein sequence ID" value="CAI2367216.1"/>
    <property type="molecule type" value="Genomic_DNA"/>
</dbReference>
<gene>
    <name evidence="3" type="ORF">ECRASSUSDP1_LOCUS8495</name>
</gene>
<proteinExistence type="predicted"/>
<evidence type="ECO:0000313" key="3">
    <source>
        <dbReference type="EMBL" id="CAI2367216.1"/>
    </source>
</evidence>
<name>A0AAD1UFY3_EUPCR</name>
<feature type="transmembrane region" description="Helical" evidence="1">
    <location>
        <begin position="137"/>
        <end position="156"/>
    </location>
</feature>
<dbReference type="InterPro" id="IPR015449">
    <property type="entry name" value="K_chnl_Ca-activ_SK"/>
</dbReference>
<dbReference type="PANTHER" id="PTHR10153">
    <property type="entry name" value="SMALL CONDUCTANCE CALCIUM-ACTIVATED POTASSIUM CHANNEL"/>
    <property type="match status" value="1"/>
</dbReference>
<evidence type="ECO:0000256" key="1">
    <source>
        <dbReference type="SAM" id="Phobius"/>
    </source>
</evidence>
<keyword evidence="1" id="KW-0812">Transmembrane</keyword>
<dbReference type="InterPro" id="IPR013099">
    <property type="entry name" value="K_chnl_dom"/>
</dbReference>
<feature type="transmembrane region" description="Helical" evidence="1">
    <location>
        <begin position="20"/>
        <end position="39"/>
    </location>
</feature>
<feature type="transmembrane region" description="Helical" evidence="1">
    <location>
        <begin position="51"/>
        <end position="70"/>
    </location>
</feature>
<feature type="transmembrane region" description="Helical" evidence="1">
    <location>
        <begin position="100"/>
        <end position="117"/>
    </location>
</feature>
<feature type="transmembrane region" description="Helical" evidence="1">
    <location>
        <begin position="192"/>
        <end position="211"/>
    </location>
</feature>
<evidence type="ECO:0000259" key="2">
    <source>
        <dbReference type="Pfam" id="PF07885"/>
    </source>
</evidence>
<keyword evidence="1" id="KW-1133">Transmembrane helix</keyword>
<dbReference type="Proteomes" id="UP001295684">
    <property type="component" value="Unassembled WGS sequence"/>
</dbReference>
<keyword evidence="1" id="KW-0472">Membrane</keyword>
<protein>
    <recommendedName>
        <fullName evidence="2">Potassium channel domain-containing protein</fullName>
    </recommendedName>
</protein>
<comment type="caution">
    <text evidence="3">The sequence shown here is derived from an EMBL/GenBank/DDBJ whole genome shotgun (WGS) entry which is preliminary data.</text>
</comment>
<reference evidence="3" key="1">
    <citation type="submission" date="2023-07" db="EMBL/GenBank/DDBJ databases">
        <authorList>
            <consortium name="AG Swart"/>
            <person name="Singh M."/>
            <person name="Singh A."/>
            <person name="Seah K."/>
            <person name="Emmerich C."/>
        </authorList>
    </citation>
    <scope>NUCLEOTIDE SEQUENCE</scope>
    <source>
        <strain evidence="3">DP1</strain>
    </source>
</reference>
<dbReference type="GO" id="GO:0016286">
    <property type="term" value="F:small conductance calcium-activated potassium channel activity"/>
    <property type="evidence" value="ECO:0007669"/>
    <property type="project" value="InterPro"/>
</dbReference>
<evidence type="ECO:0000313" key="4">
    <source>
        <dbReference type="Proteomes" id="UP001295684"/>
    </source>
</evidence>
<dbReference type="SUPFAM" id="SSF81324">
    <property type="entry name" value="Voltage-gated potassium channels"/>
    <property type="match status" value="1"/>
</dbReference>
<accession>A0AAD1UFY3</accession>
<dbReference type="GO" id="GO:0016020">
    <property type="term" value="C:membrane"/>
    <property type="evidence" value="ECO:0007669"/>
    <property type="project" value="InterPro"/>
</dbReference>
<feature type="transmembrane region" description="Helical" evidence="1">
    <location>
        <begin position="223"/>
        <end position="241"/>
    </location>
</feature>